<accession>A0A938YRK2</accession>
<dbReference type="RefSeq" id="WP_205257729.1">
    <property type="nucleotide sequence ID" value="NZ_BAAAPV010000005.1"/>
</dbReference>
<evidence type="ECO:0000259" key="7">
    <source>
        <dbReference type="PROSITE" id="PS51000"/>
    </source>
</evidence>
<dbReference type="SMART" id="SM00420">
    <property type="entry name" value="HTH_DEOR"/>
    <property type="match status" value="1"/>
</dbReference>
<evidence type="ECO:0000313" key="8">
    <source>
        <dbReference type="EMBL" id="MBM9477610.1"/>
    </source>
</evidence>
<comment type="caution">
    <text evidence="8">The sequence shown here is derived from an EMBL/GenBank/DDBJ whole genome shotgun (WGS) entry which is preliminary data.</text>
</comment>
<keyword evidence="9" id="KW-1185">Reference proteome</keyword>
<dbReference type="GO" id="GO:0003700">
    <property type="term" value="F:DNA-binding transcription factor activity"/>
    <property type="evidence" value="ECO:0007669"/>
    <property type="project" value="InterPro"/>
</dbReference>
<dbReference type="InterPro" id="IPR036390">
    <property type="entry name" value="WH_DNA-bd_sf"/>
</dbReference>
<dbReference type="AlphaFoldDB" id="A0A938YRK2"/>
<dbReference type="Proteomes" id="UP000663801">
    <property type="component" value="Unassembled WGS sequence"/>
</dbReference>
<dbReference type="Gene3D" id="1.10.10.10">
    <property type="entry name" value="Winged helix-like DNA-binding domain superfamily/Winged helix DNA-binding domain"/>
    <property type="match status" value="1"/>
</dbReference>
<keyword evidence="5" id="KW-0804">Transcription</keyword>
<evidence type="ECO:0000256" key="1">
    <source>
        <dbReference type="ARBA" id="ARBA00021390"/>
    </source>
</evidence>
<keyword evidence="4" id="KW-0238">DNA-binding</keyword>
<dbReference type="SUPFAM" id="SSF100950">
    <property type="entry name" value="NagB/RpiA/CoA transferase-like"/>
    <property type="match status" value="1"/>
</dbReference>
<evidence type="ECO:0000256" key="4">
    <source>
        <dbReference type="ARBA" id="ARBA00023125"/>
    </source>
</evidence>
<dbReference type="SUPFAM" id="SSF46785">
    <property type="entry name" value="Winged helix' DNA-binding domain"/>
    <property type="match status" value="1"/>
</dbReference>
<dbReference type="PRINTS" id="PR00037">
    <property type="entry name" value="HTHLACR"/>
</dbReference>
<dbReference type="GO" id="GO:0003677">
    <property type="term" value="F:DNA binding"/>
    <property type="evidence" value="ECO:0007669"/>
    <property type="project" value="UniProtKB-KW"/>
</dbReference>
<protein>
    <recommendedName>
        <fullName evidence="1">Lactose phosphotransferase system repressor</fullName>
    </recommendedName>
</protein>
<keyword evidence="3" id="KW-0805">Transcription regulation</keyword>
<dbReference type="PROSITE" id="PS51000">
    <property type="entry name" value="HTH_DEOR_2"/>
    <property type="match status" value="1"/>
</dbReference>
<proteinExistence type="predicted"/>
<dbReference type="InterPro" id="IPR036388">
    <property type="entry name" value="WH-like_DNA-bd_sf"/>
</dbReference>
<dbReference type="InterPro" id="IPR037171">
    <property type="entry name" value="NagB/RpiA_transferase-like"/>
</dbReference>
<evidence type="ECO:0000256" key="2">
    <source>
        <dbReference type="ARBA" id="ARBA00022491"/>
    </source>
</evidence>
<keyword evidence="2" id="KW-0678">Repressor</keyword>
<dbReference type="SMART" id="SM01134">
    <property type="entry name" value="DeoRC"/>
    <property type="match status" value="1"/>
</dbReference>
<sequence length="256" mass="27157">MPRPDAFAEERRRRIAQTVAADGRVRLADLVREYGVTEPTIRRDLSVLEERDLLRRTHGGAIAVGTDHAEPSVTDRSRRNRIAKDAIAVACAAEIGAGDAVFLDTGTTVQAVAARLTQPGLNVLTNSVGVARVLADRADVRHTLLGGQLRTLGDSVTGPIALENLARFTVGVAVLGATGVTGAGISVADLGEAQIKQAVLDRARKVVLAVDSSKFGITDFVGVCGLDRIDVLVTEVANEQVRDWCAEHGVEVRQTP</sequence>
<reference evidence="8" key="1">
    <citation type="submission" date="2021-01" db="EMBL/GenBank/DDBJ databases">
        <title>KCTC 19127 draft genome.</title>
        <authorList>
            <person name="An D."/>
        </authorList>
    </citation>
    <scope>NUCLEOTIDE SEQUENCE</scope>
    <source>
        <strain evidence="8">KCTC 19127</strain>
    </source>
</reference>
<dbReference type="PROSITE" id="PS00894">
    <property type="entry name" value="HTH_DEOR_1"/>
    <property type="match status" value="1"/>
</dbReference>
<gene>
    <name evidence="8" type="ORF">JL107_14255</name>
</gene>
<dbReference type="PANTHER" id="PTHR30363:SF4">
    <property type="entry name" value="GLYCEROL-3-PHOSPHATE REGULON REPRESSOR"/>
    <property type="match status" value="1"/>
</dbReference>
<dbReference type="Pfam" id="PF08220">
    <property type="entry name" value="HTH_DeoR"/>
    <property type="match status" value="1"/>
</dbReference>
<dbReference type="Gene3D" id="3.40.50.1360">
    <property type="match status" value="1"/>
</dbReference>
<dbReference type="EMBL" id="JAERWL010000011">
    <property type="protein sequence ID" value="MBM9477610.1"/>
    <property type="molecule type" value="Genomic_DNA"/>
</dbReference>
<evidence type="ECO:0000256" key="5">
    <source>
        <dbReference type="ARBA" id="ARBA00023163"/>
    </source>
</evidence>
<organism evidence="8 9">
    <name type="scientific">Nakamurella flavida</name>
    <dbReference type="NCBI Taxonomy" id="363630"/>
    <lineage>
        <taxon>Bacteria</taxon>
        <taxon>Bacillati</taxon>
        <taxon>Actinomycetota</taxon>
        <taxon>Actinomycetes</taxon>
        <taxon>Nakamurellales</taxon>
        <taxon>Nakamurellaceae</taxon>
        <taxon>Nakamurella</taxon>
    </lineage>
</organism>
<name>A0A938YRK2_9ACTN</name>
<dbReference type="Pfam" id="PF00455">
    <property type="entry name" value="DeoRC"/>
    <property type="match status" value="1"/>
</dbReference>
<dbReference type="InterPro" id="IPR001034">
    <property type="entry name" value="DeoR_HTH"/>
</dbReference>
<dbReference type="PANTHER" id="PTHR30363">
    <property type="entry name" value="HTH-TYPE TRANSCRIPTIONAL REGULATOR SRLR-RELATED"/>
    <property type="match status" value="1"/>
</dbReference>
<comment type="function">
    <text evidence="6">Repressor of the lactose catabolism operon. Galactose-6-phosphate is the inducer.</text>
</comment>
<evidence type="ECO:0000256" key="6">
    <source>
        <dbReference type="ARBA" id="ARBA00024937"/>
    </source>
</evidence>
<dbReference type="InterPro" id="IPR018356">
    <property type="entry name" value="Tscrpt_reg_HTH_DeoR_CS"/>
</dbReference>
<feature type="domain" description="HTH deoR-type" evidence="7">
    <location>
        <begin position="8"/>
        <end position="63"/>
    </location>
</feature>
<evidence type="ECO:0000313" key="9">
    <source>
        <dbReference type="Proteomes" id="UP000663801"/>
    </source>
</evidence>
<dbReference type="InterPro" id="IPR050313">
    <property type="entry name" value="Carb_Metab_HTH_regulators"/>
</dbReference>
<evidence type="ECO:0000256" key="3">
    <source>
        <dbReference type="ARBA" id="ARBA00023015"/>
    </source>
</evidence>
<dbReference type="InterPro" id="IPR014036">
    <property type="entry name" value="DeoR-like_C"/>
</dbReference>